<accession>A0A174D0E4</accession>
<proteinExistence type="predicted"/>
<dbReference type="RefSeq" id="WP_055264627.1">
    <property type="nucleotide sequence ID" value="NZ_CABIXQ010000006.1"/>
</dbReference>
<evidence type="ECO:0000313" key="1">
    <source>
        <dbReference type="EMBL" id="CUO19211.1"/>
    </source>
</evidence>
<reference evidence="1 2" key="1">
    <citation type="submission" date="2015-09" db="EMBL/GenBank/DDBJ databases">
        <authorList>
            <consortium name="Pathogen Informatics"/>
        </authorList>
    </citation>
    <scope>NUCLEOTIDE SEQUENCE [LARGE SCALE GENOMIC DNA]</scope>
    <source>
        <strain evidence="1 2">2789STDY5834856</strain>
    </source>
</reference>
<gene>
    <name evidence="1" type="ORF">ERS852471_01107</name>
</gene>
<evidence type="ECO:0008006" key="3">
    <source>
        <dbReference type="Google" id="ProtNLM"/>
    </source>
</evidence>
<dbReference type="Proteomes" id="UP000095594">
    <property type="component" value="Unassembled WGS sequence"/>
</dbReference>
<protein>
    <recommendedName>
        <fullName evidence="3">SipL SPOCS domain-containing protein</fullName>
    </recommendedName>
</protein>
<dbReference type="EMBL" id="CYZX01000006">
    <property type="protein sequence ID" value="CUO19211.1"/>
    <property type="molecule type" value="Genomic_DNA"/>
</dbReference>
<organism evidence="1 2">
    <name type="scientific">Clostridium disporicum</name>
    <dbReference type="NCBI Taxonomy" id="84024"/>
    <lineage>
        <taxon>Bacteria</taxon>
        <taxon>Bacillati</taxon>
        <taxon>Bacillota</taxon>
        <taxon>Clostridia</taxon>
        <taxon>Eubacteriales</taxon>
        <taxon>Clostridiaceae</taxon>
        <taxon>Clostridium</taxon>
    </lineage>
</organism>
<dbReference type="AlphaFoldDB" id="A0A174D0E4"/>
<sequence length="185" mass="20518">MTKEKRLETEVVLCEGKTDIFKEVLFSFADAAATALPFFIEDVNVKLQNVVLDVVDGKCCDAIIFSAELFVNVIYKTRGDVAADGTVTGTVNHRTTVVPISGCIPVNCEKIKKCDKNVKAKLIDVCIAESHVLRNILAGDATSAFPRYRTIAEQVCIKIKAKVVTDEIVTLKFEDEDDKDRKCKW</sequence>
<name>A0A174D0E4_9CLOT</name>
<evidence type="ECO:0000313" key="2">
    <source>
        <dbReference type="Proteomes" id="UP000095594"/>
    </source>
</evidence>